<dbReference type="InterPro" id="IPR022062">
    <property type="entry name" value="DUF3618"/>
</dbReference>
<dbReference type="Pfam" id="PF12277">
    <property type="entry name" value="DUF3618"/>
    <property type="match status" value="1"/>
</dbReference>
<reference evidence="2 3" key="1">
    <citation type="submission" date="2021-04" db="EMBL/GenBank/DDBJ databases">
        <authorList>
            <person name="Pira H."/>
            <person name="Risdian C."/>
            <person name="Wink J."/>
        </authorList>
    </citation>
    <scope>NUCLEOTIDE SEQUENCE [LARGE SCALE GENOMIC DNA]</scope>
    <source>
        <strain evidence="2 3">WHA3</strain>
    </source>
</reference>
<proteinExistence type="predicted"/>
<sequence length="88" mass="9526">MKVDPHEKIAVNAAEANHARARIAEIIDRMHTRLSPERLIDDAATAAKAHAARNVEAARSTLQRHPVAVGFFGAVIGLIAARRLANDK</sequence>
<organism evidence="2 3">
    <name type="scientific">Pacificimonas pallii</name>
    <dbReference type="NCBI Taxonomy" id="2827236"/>
    <lineage>
        <taxon>Bacteria</taxon>
        <taxon>Pseudomonadati</taxon>
        <taxon>Pseudomonadota</taxon>
        <taxon>Alphaproteobacteria</taxon>
        <taxon>Sphingomonadales</taxon>
        <taxon>Sphingosinicellaceae</taxon>
        <taxon>Pacificimonas</taxon>
    </lineage>
</organism>
<comment type="caution">
    <text evidence="2">The sequence shown here is derived from an EMBL/GenBank/DDBJ whole genome shotgun (WGS) entry which is preliminary data.</text>
</comment>
<keyword evidence="1" id="KW-0472">Membrane</keyword>
<dbReference type="EMBL" id="JAGSPA010000002">
    <property type="protein sequence ID" value="MBV7256560.1"/>
    <property type="molecule type" value="Genomic_DNA"/>
</dbReference>
<name>A0ABS6SE75_9SPHN</name>
<keyword evidence="1" id="KW-1133">Transmembrane helix</keyword>
<dbReference type="RefSeq" id="WP_218445215.1">
    <property type="nucleotide sequence ID" value="NZ_JAGSPA010000002.1"/>
</dbReference>
<evidence type="ECO:0000313" key="3">
    <source>
        <dbReference type="Proteomes" id="UP000722336"/>
    </source>
</evidence>
<keyword evidence="3" id="KW-1185">Reference proteome</keyword>
<protein>
    <submittedName>
        <fullName evidence="2">DUF3618 domain-containing protein</fullName>
    </submittedName>
</protein>
<dbReference type="Proteomes" id="UP000722336">
    <property type="component" value="Unassembled WGS sequence"/>
</dbReference>
<keyword evidence="1" id="KW-0812">Transmembrane</keyword>
<accession>A0ABS6SE75</accession>
<evidence type="ECO:0000256" key="1">
    <source>
        <dbReference type="SAM" id="Phobius"/>
    </source>
</evidence>
<evidence type="ECO:0000313" key="2">
    <source>
        <dbReference type="EMBL" id="MBV7256560.1"/>
    </source>
</evidence>
<feature type="transmembrane region" description="Helical" evidence="1">
    <location>
        <begin position="67"/>
        <end position="85"/>
    </location>
</feature>
<gene>
    <name evidence="2" type="ORF">KCG44_07150</name>
</gene>